<proteinExistence type="predicted"/>
<feature type="compositionally biased region" description="Low complexity" evidence="2">
    <location>
        <begin position="1"/>
        <end position="15"/>
    </location>
</feature>
<protein>
    <submittedName>
        <fullName evidence="4">Fumarylacetoacetate hydrolase family protein</fullName>
    </submittedName>
</protein>
<dbReference type="PANTHER" id="PTHR11820:SF7">
    <property type="entry name" value="ACYLPYRUVASE FAHD1, MITOCHONDRIAL"/>
    <property type="match status" value="1"/>
</dbReference>
<keyword evidence="1" id="KW-0479">Metal-binding</keyword>
<dbReference type="GO" id="GO:0046872">
    <property type="term" value="F:metal ion binding"/>
    <property type="evidence" value="ECO:0007669"/>
    <property type="project" value="UniProtKB-KW"/>
</dbReference>
<name>A0AB39KZ99_9MICC</name>
<sequence length="284" mass="29179">MTASPAPAAPTSGPPLRIARVRPADAPNARESFFVASSAEDFDSPHGQRWTVVETPFPGSPGNAASPSRAGWEAGAEVTQDAFTFLAPCSPSNVLGMAHNTGAAGRALPPQAFHKAATSVIGPGAAIEAPTGARVEPESELTVVIGALARHLTTENAMEAVLGFTIGNDVTDRLAQGRDELWISAKSADTFTPLGPWIVTQRPRNDAEVGVGIDGARLPGGTVADLGWGIEEILVYASSFMTLHPGDVILTGFPGTSGTITAGQHVECRIDGIGTLTNSVVAAP</sequence>
<evidence type="ECO:0000259" key="3">
    <source>
        <dbReference type="Pfam" id="PF01557"/>
    </source>
</evidence>
<feature type="region of interest" description="Disordered" evidence="2">
    <location>
        <begin position="1"/>
        <end position="24"/>
    </location>
</feature>
<dbReference type="EMBL" id="CP163302">
    <property type="protein sequence ID" value="XDP43896.1"/>
    <property type="molecule type" value="Genomic_DNA"/>
</dbReference>
<reference evidence="4" key="1">
    <citation type="submission" date="2024-07" db="EMBL/GenBank/DDBJ databases">
        <authorList>
            <person name="fu j."/>
        </authorList>
    </citation>
    <scope>NUCLEOTIDE SEQUENCE</scope>
    <source>
        <strain evidence="4">P10A9</strain>
    </source>
</reference>
<gene>
    <name evidence="4" type="ORF">AB5L97_11375</name>
</gene>
<dbReference type="InterPro" id="IPR011234">
    <property type="entry name" value="Fumarylacetoacetase-like_C"/>
</dbReference>
<organism evidence="4">
    <name type="scientific">Sinomonas puerhi</name>
    <dbReference type="NCBI Taxonomy" id="3238584"/>
    <lineage>
        <taxon>Bacteria</taxon>
        <taxon>Bacillati</taxon>
        <taxon>Actinomycetota</taxon>
        <taxon>Actinomycetes</taxon>
        <taxon>Micrococcales</taxon>
        <taxon>Micrococcaceae</taxon>
        <taxon>Sinomonas</taxon>
    </lineage>
</organism>
<keyword evidence="4" id="KW-0378">Hydrolase</keyword>
<dbReference type="AlphaFoldDB" id="A0AB39KZ99"/>
<dbReference type="Pfam" id="PF01557">
    <property type="entry name" value="FAA_hydrolase"/>
    <property type="match status" value="1"/>
</dbReference>
<evidence type="ECO:0000313" key="4">
    <source>
        <dbReference type="EMBL" id="XDP43896.1"/>
    </source>
</evidence>
<feature type="domain" description="Fumarylacetoacetase-like C-terminal" evidence="3">
    <location>
        <begin position="106"/>
        <end position="281"/>
    </location>
</feature>
<dbReference type="GO" id="GO:0018773">
    <property type="term" value="F:acetylpyruvate hydrolase activity"/>
    <property type="evidence" value="ECO:0007669"/>
    <property type="project" value="TreeGrafter"/>
</dbReference>
<evidence type="ECO:0000256" key="1">
    <source>
        <dbReference type="ARBA" id="ARBA00022723"/>
    </source>
</evidence>
<dbReference type="KEGG" id="spue:AB5L97_11375"/>
<dbReference type="InterPro" id="IPR036663">
    <property type="entry name" value="Fumarylacetoacetase_C_sf"/>
</dbReference>
<dbReference type="SUPFAM" id="SSF56529">
    <property type="entry name" value="FAH"/>
    <property type="match status" value="1"/>
</dbReference>
<dbReference type="RefSeq" id="WP_369044757.1">
    <property type="nucleotide sequence ID" value="NZ_CP163302.1"/>
</dbReference>
<dbReference type="Gene3D" id="3.90.850.10">
    <property type="entry name" value="Fumarylacetoacetase-like, C-terminal domain"/>
    <property type="match status" value="1"/>
</dbReference>
<dbReference type="PANTHER" id="PTHR11820">
    <property type="entry name" value="ACYLPYRUVASE"/>
    <property type="match status" value="1"/>
</dbReference>
<evidence type="ECO:0000256" key="2">
    <source>
        <dbReference type="SAM" id="MobiDB-lite"/>
    </source>
</evidence>
<accession>A0AB39KZ99</accession>